<dbReference type="Gene3D" id="2.40.50.140">
    <property type="entry name" value="Nucleic acid-binding proteins"/>
    <property type="match status" value="1"/>
</dbReference>
<protein>
    <submittedName>
        <fullName evidence="6">Replication factor A protein 2</fullName>
    </submittedName>
</protein>
<dbReference type="GO" id="GO:0006260">
    <property type="term" value="P:DNA replication"/>
    <property type="evidence" value="ECO:0007669"/>
    <property type="project" value="TreeGrafter"/>
</dbReference>
<dbReference type="InterPro" id="IPR040260">
    <property type="entry name" value="RFA2-like"/>
</dbReference>
<evidence type="ECO:0000259" key="5">
    <source>
        <dbReference type="Pfam" id="PF08784"/>
    </source>
</evidence>
<keyword evidence="4" id="KW-0539">Nucleus</keyword>
<evidence type="ECO:0000256" key="4">
    <source>
        <dbReference type="ARBA" id="ARBA00023242"/>
    </source>
</evidence>
<accession>A0A5N5QP61</accession>
<dbReference type="InterPro" id="IPR036390">
    <property type="entry name" value="WH_DNA-bd_sf"/>
</dbReference>
<comment type="similarity">
    <text evidence="2">Belongs to the replication factor A protein 2 family.</text>
</comment>
<dbReference type="GO" id="GO:0005662">
    <property type="term" value="C:DNA replication factor A complex"/>
    <property type="evidence" value="ECO:0007669"/>
    <property type="project" value="TreeGrafter"/>
</dbReference>
<proteinExistence type="inferred from homology"/>
<dbReference type="PANTHER" id="PTHR13989:SF16">
    <property type="entry name" value="REPLICATION PROTEIN A2"/>
    <property type="match status" value="1"/>
</dbReference>
<feature type="domain" description="Replication protein A C-terminal" evidence="5">
    <location>
        <begin position="280"/>
        <end position="360"/>
    </location>
</feature>
<dbReference type="Pfam" id="PF08784">
    <property type="entry name" value="RPA_C"/>
    <property type="match status" value="1"/>
</dbReference>
<dbReference type="GO" id="GO:0003697">
    <property type="term" value="F:single-stranded DNA binding"/>
    <property type="evidence" value="ECO:0007669"/>
    <property type="project" value="TreeGrafter"/>
</dbReference>
<evidence type="ECO:0000313" key="6">
    <source>
        <dbReference type="EMBL" id="KAB5593047.1"/>
    </source>
</evidence>
<gene>
    <name evidence="6" type="ORF">CTheo_3512</name>
</gene>
<dbReference type="GO" id="GO:0000724">
    <property type="term" value="P:double-strand break repair via homologous recombination"/>
    <property type="evidence" value="ECO:0007669"/>
    <property type="project" value="TreeGrafter"/>
</dbReference>
<sequence>MAPIPARKPKGANPLPLKSTLADLSSLHAQNIDLSVLLDRPANQSASAEHDEALKRSDDFIKNTRRALGVGADVTAQGDRIEAIRATLQEVEAGSLIILHIDRSEDYSNYYGDGGGFLSGSQVGGGSQGSPAGGRTRNPNQSLRAITIRQIFTAEQTHSDAEFVIDGAETTQITLVAQVVAASKQATNITYKLNDGTAEIKAKHWLDNSEEEPIGYGESEHVYIRVVGTLKTFSGERQINAVHTRLVTDPMEIYYHLIEAQLVHLHYTRGSVGGAPDANTTAPSAYQAGGKGQQSRFAHFPPLQRQILEVLERLRPENEQGVHVAVIAGSLNIQASIDEIGATMEKLAEEGHIYATTDDEHFAIS</sequence>
<evidence type="ECO:0000256" key="2">
    <source>
        <dbReference type="ARBA" id="ARBA00007815"/>
    </source>
</evidence>
<dbReference type="InterPro" id="IPR012340">
    <property type="entry name" value="NA-bd_OB-fold"/>
</dbReference>
<dbReference type="InterPro" id="IPR014892">
    <property type="entry name" value="RPA_C"/>
</dbReference>
<dbReference type="GO" id="GO:0035861">
    <property type="term" value="C:site of double-strand break"/>
    <property type="evidence" value="ECO:0007669"/>
    <property type="project" value="TreeGrafter"/>
</dbReference>
<keyword evidence="3" id="KW-0238">DNA-binding</keyword>
<dbReference type="SUPFAM" id="SSF46785">
    <property type="entry name" value="Winged helix' DNA-binding domain"/>
    <property type="match status" value="1"/>
</dbReference>
<evidence type="ECO:0000256" key="3">
    <source>
        <dbReference type="ARBA" id="ARBA00023125"/>
    </source>
</evidence>
<dbReference type="PANTHER" id="PTHR13989">
    <property type="entry name" value="REPLICATION PROTEIN A-RELATED"/>
    <property type="match status" value="1"/>
</dbReference>
<comment type="subcellular location">
    <subcellularLocation>
        <location evidence="1">Nucleus</location>
    </subcellularLocation>
</comment>
<dbReference type="OrthoDB" id="25571at2759"/>
<keyword evidence="7" id="KW-1185">Reference proteome</keyword>
<dbReference type="InterPro" id="IPR036388">
    <property type="entry name" value="WH-like_DNA-bd_sf"/>
</dbReference>
<comment type="caution">
    <text evidence="6">The sequence shown here is derived from an EMBL/GenBank/DDBJ whole genome shotgun (WGS) entry which is preliminary data.</text>
</comment>
<dbReference type="AlphaFoldDB" id="A0A5N5QP61"/>
<dbReference type="GO" id="GO:0000781">
    <property type="term" value="C:chromosome, telomeric region"/>
    <property type="evidence" value="ECO:0007669"/>
    <property type="project" value="TreeGrafter"/>
</dbReference>
<dbReference type="CDD" id="cd04478">
    <property type="entry name" value="RPA2_DBD_D"/>
    <property type="match status" value="1"/>
</dbReference>
<dbReference type="GO" id="GO:0006289">
    <property type="term" value="P:nucleotide-excision repair"/>
    <property type="evidence" value="ECO:0007669"/>
    <property type="project" value="TreeGrafter"/>
</dbReference>
<evidence type="ECO:0000256" key="1">
    <source>
        <dbReference type="ARBA" id="ARBA00004123"/>
    </source>
</evidence>
<name>A0A5N5QP61_9AGAM</name>
<dbReference type="EMBL" id="SSOP01000047">
    <property type="protein sequence ID" value="KAB5593047.1"/>
    <property type="molecule type" value="Genomic_DNA"/>
</dbReference>
<reference evidence="6 7" key="1">
    <citation type="journal article" date="2019" name="Fungal Biol. Biotechnol.">
        <title>Draft genome sequence of fastidious pathogen Ceratobasidium theobromae, which causes vascular-streak dieback in Theobroma cacao.</title>
        <authorList>
            <person name="Ali S.S."/>
            <person name="Asman A."/>
            <person name="Shao J."/>
            <person name="Firmansyah A.P."/>
            <person name="Susilo A.W."/>
            <person name="Rosmana A."/>
            <person name="McMahon P."/>
            <person name="Junaid M."/>
            <person name="Guest D."/>
            <person name="Kheng T.Y."/>
            <person name="Meinhardt L.W."/>
            <person name="Bailey B.A."/>
        </authorList>
    </citation>
    <scope>NUCLEOTIDE SEQUENCE [LARGE SCALE GENOMIC DNA]</scope>
    <source>
        <strain evidence="6 7">CT2</strain>
    </source>
</reference>
<dbReference type="Gene3D" id="1.10.10.10">
    <property type="entry name" value="Winged helix-like DNA-binding domain superfamily/Winged helix DNA-binding domain"/>
    <property type="match status" value="1"/>
</dbReference>
<evidence type="ECO:0000313" key="7">
    <source>
        <dbReference type="Proteomes" id="UP000383932"/>
    </source>
</evidence>
<dbReference type="Proteomes" id="UP000383932">
    <property type="component" value="Unassembled WGS sequence"/>
</dbReference>
<organism evidence="6 7">
    <name type="scientific">Ceratobasidium theobromae</name>
    <dbReference type="NCBI Taxonomy" id="1582974"/>
    <lineage>
        <taxon>Eukaryota</taxon>
        <taxon>Fungi</taxon>
        <taxon>Dikarya</taxon>
        <taxon>Basidiomycota</taxon>
        <taxon>Agaricomycotina</taxon>
        <taxon>Agaricomycetes</taxon>
        <taxon>Cantharellales</taxon>
        <taxon>Ceratobasidiaceae</taxon>
        <taxon>Ceratobasidium</taxon>
    </lineage>
</organism>
<dbReference type="SUPFAM" id="SSF50249">
    <property type="entry name" value="Nucleic acid-binding proteins"/>
    <property type="match status" value="1"/>
</dbReference>